<feature type="compositionally biased region" description="Basic residues" evidence="1">
    <location>
        <begin position="122"/>
        <end position="137"/>
    </location>
</feature>
<dbReference type="AlphaFoldDB" id="B1ZVK3"/>
<proteinExistence type="predicted"/>
<evidence type="ECO:0000313" key="2">
    <source>
        <dbReference type="EMBL" id="ACB74100.1"/>
    </source>
</evidence>
<protein>
    <recommendedName>
        <fullName evidence="4">TfoX N-terminal domain-containing protein</fullName>
    </recommendedName>
</protein>
<dbReference type="HOGENOM" id="CLU_157772_0_0_0"/>
<dbReference type="OrthoDB" id="121807at2"/>
<dbReference type="eggNOG" id="ENOG50336DF">
    <property type="taxonomic scope" value="Bacteria"/>
</dbReference>
<gene>
    <name evidence="2" type="ordered locus">Oter_0812</name>
</gene>
<organism evidence="2 3">
    <name type="scientific">Opitutus terrae (strain DSM 11246 / JCM 15787 / PB90-1)</name>
    <dbReference type="NCBI Taxonomy" id="452637"/>
    <lineage>
        <taxon>Bacteria</taxon>
        <taxon>Pseudomonadati</taxon>
        <taxon>Verrucomicrobiota</taxon>
        <taxon>Opitutia</taxon>
        <taxon>Opitutales</taxon>
        <taxon>Opitutaceae</taxon>
        <taxon>Opitutus</taxon>
    </lineage>
</organism>
<keyword evidence="3" id="KW-1185">Reference proteome</keyword>
<dbReference type="EMBL" id="CP001032">
    <property type="protein sequence ID" value="ACB74100.1"/>
    <property type="molecule type" value="Genomic_DNA"/>
</dbReference>
<dbReference type="Proteomes" id="UP000007013">
    <property type="component" value="Chromosome"/>
</dbReference>
<dbReference type="RefSeq" id="WP_012373638.1">
    <property type="nucleotide sequence ID" value="NC_010571.1"/>
</dbReference>
<feature type="region of interest" description="Disordered" evidence="1">
    <location>
        <begin position="116"/>
        <end position="137"/>
    </location>
</feature>
<evidence type="ECO:0000313" key="3">
    <source>
        <dbReference type="Proteomes" id="UP000007013"/>
    </source>
</evidence>
<dbReference type="STRING" id="452637.Oter_0812"/>
<evidence type="ECO:0008006" key="4">
    <source>
        <dbReference type="Google" id="ProtNLM"/>
    </source>
</evidence>
<reference evidence="2 3" key="1">
    <citation type="journal article" date="2011" name="J. Bacteriol.">
        <title>Genome sequence of the verrucomicrobium Opitutus terrae PB90-1, an abundant inhabitant of rice paddy soil ecosystems.</title>
        <authorList>
            <person name="van Passel M.W."/>
            <person name="Kant R."/>
            <person name="Palva A."/>
            <person name="Copeland A."/>
            <person name="Lucas S."/>
            <person name="Lapidus A."/>
            <person name="Glavina del Rio T."/>
            <person name="Pitluck S."/>
            <person name="Goltsman E."/>
            <person name="Clum A."/>
            <person name="Sun H."/>
            <person name="Schmutz J."/>
            <person name="Larimer F.W."/>
            <person name="Land M.L."/>
            <person name="Hauser L."/>
            <person name="Kyrpides N."/>
            <person name="Mikhailova N."/>
            <person name="Richardson P.P."/>
            <person name="Janssen P.H."/>
            <person name="de Vos W.M."/>
            <person name="Smidt H."/>
        </authorList>
    </citation>
    <scope>NUCLEOTIDE SEQUENCE [LARGE SCALE GENOMIC DNA]</scope>
    <source>
        <strain evidence="3">DSM 11246 / JCM 15787 / PB90-1</strain>
    </source>
</reference>
<accession>B1ZVK3</accession>
<dbReference type="KEGG" id="ote:Oter_0812"/>
<evidence type="ECO:0000256" key="1">
    <source>
        <dbReference type="SAM" id="MobiDB-lite"/>
    </source>
</evidence>
<name>B1ZVK3_OPITP</name>
<sequence>MRELFATRAAVVHPFAWVIEPLENEPTLVVRSMFGGKAVYLHGRFVLYLTAKTEPWCGVLVPTLREHHASLVGDRPELREHSILGKWLYLPESAATFERDAGWLVTRVRARDPRIGIEPRQKARRANQRRPHSRKQG</sequence>